<dbReference type="Pfam" id="PF20243">
    <property type="entry name" value="MbnP"/>
    <property type="match status" value="1"/>
</dbReference>
<dbReference type="InterPro" id="IPR036909">
    <property type="entry name" value="Cyt_c-like_dom_sf"/>
</dbReference>
<dbReference type="InterPro" id="IPR004852">
    <property type="entry name" value="Di-haem_cyt_c_peroxidsae"/>
</dbReference>
<dbReference type="AlphaFoldDB" id="A0A7W8DR30"/>
<dbReference type="GO" id="GO:0020037">
    <property type="term" value="F:heme binding"/>
    <property type="evidence" value="ECO:0007669"/>
    <property type="project" value="InterPro"/>
</dbReference>
<dbReference type="GO" id="GO:0030313">
    <property type="term" value="C:cell envelope"/>
    <property type="evidence" value="ECO:0007669"/>
    <property type="project" value="UniProtKB-SubCell"/>
</dbReference>
<dbReference type="Proteomes" id="UP000534294">
    <property type="component" value="Unassembled WGS sequence"/>
</dbReference>
<feature type="domain" description="Cytochrome c" evidence="8">
    <location>
        <begin position="433"/>
        <end position="568"/>
    </location>
</feature>
<organism evidence="9 10">
    <name type="scientific">Prosthecobacter dejongeii</name>
    <dbReference type="NCBI Taxonomy" id="48465"/>
    <lineage>
        <taxon>Bacteria</taxon>
        <taxon>Pseudomonadati</taxon>
        <taxon>Verrucomicrobiota</taxon>
        <taxon>Verrucomicrobiia</taxon>
        <taxon>Verrucomicrobiales</taxon>
        <taxon>Verrucomicrobiaceae</taxon>
        <taxon>Prosthecobacter</taxon>
    </lineage>
</organism>
<dbReference type="PANTHER" id="PTHR30600">
    <property type="entry name" value="CYTOCHROME C PEROXIDASE-RELATED"/>
    <property type="match status" value="1"/>
</dbReference>
<evidence type="ECO:0000256" key="6">
    <source>
        <dbReference type="ARBA" id="ARBA00023004"/>
    </source>
</evidence>
<evidence type="ECO:0000313" key="9">
    <source>
        <dbReference type="EMBL" id="MBB5039017.1"/>
    </source>
</evidence>
<keyword evidence="9" id="KW-0575">Peroxidase</keyword>
<reference evidence="9 10" key="1">
    <citation type="submission" date="2020-08" db="EMBL/GenBank/DDBJ databases">
        <title>Genomic Encyclopedia of Type Strains, Phase IV (KMG-IV): sequencing the most valuable type-strain genomes for metagenomic binning, comparative biology and taxonomic classification.</title>
        <authorList>
            <person name="Goeker M."/>
        </authorList>
    </citation>
    <scope>NUCLEOTIDE SEQUENCE [LARGE SCALE GENOMIC DNA]</scope>
    <source>
        <strain evidence="9 10">DSM 12251</strain>
    </source>
</reference>
<dbReference type="GO" id="GO:0004130">
    <property type="term" value="F:cytochrome-c peroxidase activity"/>
    <property type="evidence" value="ECO:0007669"/>
    <property type="project" value="TreeGrafter"/>
</dbReference>
<keyword evidence="5" id="KW-0560">Oxidoreductase</keyword>
<dbReference type="EMBL" id="JACHIF010000007">
    <property type="protein sequence ID" value="MBB5039017.1"/>
    <property type="molecule type" value="Genomic_DNA"/>
</dbReference>
<keyword evidence="6 7" id="KW-0408">Iron</keyword>
<evidence type="ECO:0000259" key="8">
    <source>
        <dbReference type="PROSITE" id="PS51007"/>
    </source>
</evidence>
<dbReference type="GO" id="GO:0009055">
    <property type="term" value="F:electron transfer activity"/>
    <property type="evidence" value="ECO:0007669"/>
    <property type="project" value="InterPro"/>
</dbReference>
<dbReference type="PANTHER" id="PTHR30600:SF10">
    <property type="entry name" value="BLL6722 PROTEIN"/>
    <property type="match status" value="1"/>
</dbReference>
<evidence type="ECO:0000256" key="5">
    <source>
        <dbReference type="ARBA" id="ARBA00023002"/>
    </source>
</evidence>
<dbReference type="RefSeq" id="WP_184210364.1">
    <property type="nucleotide sequence ID" value="NZ_JACHIF010000007.1"/>
</dbReference>
<dbReference type="PROSITE" id="PS51007">
    <property type="entry name" value="CYTC"/>
    <property type="match status" value="2"/>
</dbReference>
<keyword evidence="3 7" id="KW-0479">Metal-binding</keyword>
<evidence type="ECO:0000313" key="10">
    <source>
        <dbReference type="Proteomes" id="UP000534294"/>
    </source>
</evidence>
<evidence type="ECO:0000256" key="1">
    <source>
        <dbReference type="ARBA" id="ARBA00004196"/>
    </source>
</evidence>
<feature type="domain" description="Cytochrome c" evidence="8">
    <location>
        <begin position="285"/>
        <end position="386"/>
    </location>
</feature>
<keyword evidence="2 7" id="KW-0349">Heme</keyword>
<keyword evidence="10" id="KW-1185">Reference proteome</keyword>
<dbReference type="Gene3D" id="1.10.760.10">
    <property type="entry name" value="Cytochrome c-like domain"/>
    <property type="match status" value="2"/>
</dbReference>
<gene>
    <name evidence="9" type="ORF">HNQ64_003286</name>
</gene>
<evidence type="ECO:0000256" key="2">
    <source>
        <dbReference type="ARBA" id="ARBA00022617"/>
    </source>
</evidence>
<name>A0A7W8DR30_9BACT</name>
<dbReference type="InterPro" id="IPR046863">
    <property type="entry name" value="MbnP-like_dom"/>
</dbReference>
<accession>A0A7W8DR30</accession>
<comment type="subcellular location">
    <subcellularLocation>
        <location evidence="1">Cell envelope</location>
    </subcellularLocation>
</comment>
<evidence type="ECO:0000256" key="4">
    <source>
        <dbReference type="ARBA" id="ARBA00022729"/>
    </source>
</evidence>
<dbReference type="GO" id="GO:0046872">
    <property type="term" value="F:metal ion binding"/>
    <property type="evidence" value="ECO:0007669"/>
    <property type="project" value="UniProtKB-KW"/>
</dbReference>
<dbReference type="Pfam" id="PF03150">
    <property type="entry name" value="CCP_MauG"/>
    <property type="match status" value="1"/>
</dbReference>
<dbReference type="SUPFAM" id="SSF46626">
    <property type="entry name" value="Cytochrome c"/>
    <property type="match status" value="2"/>
</dbReference>
<sequence>MISISTLKLTRLVMMAACLWVTVLQAQVFELEVQPILPRGSKNKSEETNDSAYEIQRLDFLLSKLALQREDGTWLESSDWFAFYSLQKGRLKARAEGIPAGKFTAIRFDVGLPPEADQSDPNQRPVDHALHPDVCGLHWGWQGGYVFMALEGHWVRPDATQGGFSYHLAKAPHAIHVVIPVDFQGGGPLTVKLRLDASRLLKGVDFAHHGTSTHSRDGDPLIPLLRKNIQQAFSLQSVHHDLYQAPALIKPTLSSASAHSEFYNLAITSRFPQVSLPTDNPLTPQGVALGEALFHDPRLSINNSQSCASCHQRSAAFADSRKFSLGAEGTLGVRQAMPLFNLAWEPAFFWDGRAKNLREQVLLPIQNKHEMNESLERVVAKIADHKEAFFAAFNTTEITPEFIAKALEQYLLSLISQESRFDRAVRKVALMTEEEKRGLQLFVTEFDPARGLRGADCFHCHGGTLFTDHQFKNNGLDLISSDLGRMQVTGLETDKGKFKTPSLRNIAVTAPYMHDGRFATLEEVVEHYSTGVQRSENLDPNLAKHPDAGLQLTKEEKQALVAFLKTLTDEDFIASPAPSKLANRP</sequence>
<evidence type="ECO:0000256" key="3">
    <source>
        <dbReference type="ARBA" id="ARBA00022723"/>
    </source>
</evidence>
<dbReference type="InterPro" id="IPR051395">
    <property type="entry name" value="Cytochrome_c_Peroxidase/MauG"/>
</dbReference>
<proteinExistence type="predicted"/>
<protein>
    <submittedName>
        <fullName evidence="9">Cytochrome c peroxidase</fullName>
    </submittedName>
</protein>
<keyword evidence="4" id="KW-0732">Signal</keyword>
<evidence type="ECO:0000256" key="7">
    <source>
        <dbReference type="PROSITE-ProRule" id="PRU00433"/>
    </source>
</evidence>
<comment type="caution">
    <text evidence="9">The sequence shown here is derived from an EMBL/GenBank/DDBJ whole genome shotgun (WGS) entry which is preliminary data.</text>
</comment>
<dbReference type="InterPro" id="IPR009056">
    <property type="entry name" value="Cyt_c-like_dom"/>
</dbReference>